<dbReference type="Gene3D" id="1.20.120.740">
    <property type="entry name" value="YgfB uncharacterised protein family UPF0149, PF03695"/>
    <property type="match status" value="1"/>
</dbReference>
<accession>A0ABT7VSB5</accession>
<dbReference type="EMBL" id="JAUCGM010000201">
    <property type="protein sequence ID" value="MDM8562567.1"/>
    <property type="molecule type" value="Genomic_DNA"/>
</dbReference>
<dbReference type="SUPFAM" id="SSF101327">
    <property type="entry name" value="YgfB-like"/>
    <property type="match status" value="1"/>
</dbReference>
<comment type="similarity">
    <text evidence="1">Belongs to the UPF0149 family.</text>
</comment>
<dbReference type="Proteomes" id="UP001171945">
    <property type="component" value="Unassembled WGS sequence"/>
</dbReference>
<dbReference type="NCBIfam" id="TIGR02292">
    <property type="entry name" value="ygfB_yecA"/>
    <property type="match status" value="1"/>
</dbReference>
<dbReference type="InterPro" id="IPR036255">
    <property type="entry name" value="YgfB-like_sf"/>
</dbReference>
<dbReference type="InterPro" id="IPR011978">
    <property type="entry name" value="YgfB-like"/>
</dbReference>
<evidence type="ECO:0000313" key="3">
    <source>
        <dbReference type="Proteomes" id="UP001171945"/>
    </source>
</evidence>
<reference evidence="2" key="1">
    <citation type="submission" date="2023-06" db="EMBL/GenBank/DDBJ databases">
        <title>Uncultivated large filamentous bacteria from sulfidic sediments reveal new species and different genomic features in energy metabolism and defense.</title>
        <authorList>
            <person name="Fonseca A."/>
        </authorList>
    </citation>
    <scope>NUCLEOTIDE SEQUENCE</scope>
    <source>
        <strain evidence="2">HSG4</strain>
    </source>
</reference>
<name>A0ABT7VSB5_9GAMM</name>
<proteinExistence type="inferred from homology"/>
<organism evidence="2 3">
    <name type="scientific">Candidatus Marithioploca araucensis</name>
    <dbReference type="NCBI Taxonomy" id="70273"/>
    <lineage>
        <taxon>Bacteria</taxon>
        <taxon>Pseudomonadati</taxon>
        <taxon>Pseudomonadota</taxon>
        <taxon>Gammaproteobacteria</taxon>
        <taxon>Thiotrichales</taxon>
        <taxon>Thiotrichaceae</taxon>
        <taxon>Candidatus Marithioploca</taxon>
    </lineage>
</organism>
<evidence type="ECO:0000313" key="2">
    <source>
        <dbReference type="EMBL" id="MDM8562567.1"/>
    </source>
</evidence>
<dbReference type="Pfam" id="PF03695">
    <property type="entry name" value="UPF0149"/>
    <property type="match status" value="1"/>
</dbReference>
<dbReference type="PANTHER" id="PTHR37528">
    <property type="entry name" value="UPF0149 PROTEIN YGFB"/>
    <property type="match status" value="1"/>
</dbReference>
<keyword evidence="3" id="KW-1185">Reference proteome</keyword>
<protein>
    <submittedName>
        <fullName evidence="2">UPF0149 family protein</fullName>
    </submittedName>
</protein>
<gene>
    <name evidence="2" type="ORF">QUF54_04355</name>
</gene>
<dbReference type="PANTHER" id="PTHR37528:SF1">
    <property type="entry name" value="UPF0149 PROTEIN YGFB"/>
    <property type="match status" value="1"/>
</dbReference>
<evidence type="ECO:0000256" key="1">
    <source>
        <dbReference type="ARBA" id="ARBA00038308"/>
    </source>
</evidence>
<sequence>MEEIYDPLNNSLELVGALMSAAETHGILCALLCHSEPFSLEIWLKHVLSETAVDDGLASECEQLLVLVKNYTLEQLNSPNCEFMPLLPDDDISLQERTQALGGWCEGFLFGLGLMSIETDSLTEQGREFVDDIISISRVAPTDETDDLEEDYMQVVEYIKIGVINLFEELSQTDNYNG</sequence>
<comment type="caution">
    <text evidence="2">The sequence shown here is derived from an EMBL/GenBank/DDBJ whole genome shotgun (WGS) entry which is preliminary data.</text>
</comment>